<feature type="compositionally biased region" description="Low complexity" evidence="1">
    <location>
        <begin position="1090"/>
        <end position="1104"/>
    </location>
</feature>
<feature type="compositionally biased region" description="Low complexity" evidence="1">
    <location>
        <begin position="1037"/>
        <end position="1064"/>
    </location>
</feature>
<feature type="compositionally biased region" description="Low complexity" evidence="1">
    <location>
        <begin position="40"/>
        <end position="77"/>
    </location>
</feature>
<feature type="compositionally biased region" description="Low complexity" evidence="1">
    <location>
        <begin position="231"/>
        <end position="253"/>
    </location>
</feature>
<feature type="region of interest" description="Disordered" evidence="1">
    <location>
        <begin position="213"/>
        <end position="444"/>
    </location>
</feature>
<dbReference type="STRING" id="106004.A0A1Y2G219"/>
<dbReference type="AlphaFoldDB" id="A0A1Y2G219"/>
<dbReference type="PANTHER" id="PTHR45725">
    <property type="entry name" value="FORMIN HOMOLOGY 2 FAMILY MEMBER"/>
    <property type="match status" value="1"/>
</dbReference>
<dbReference type="PANTHER" id="PTHR45725:SF1">
    <property type="entry name" value="DISHEVELLED ASSOCIATED ACTIVATOR OF MORPHOGENESIS, ISOFORM D"/>
    <property type="match status" value="1"/>
</dbReference>
<proteinExistence type="predicted"/>
<accession>A0A1Y2G219</accession>
<organism evidence="2 3">
    <name type="scientific">Leucosporidium creatinivorum</name>
    <dbReference type="NCBI Taxonomy" id="106004"/>
    <lineage>
        <taxon>Eukaryota</taxon>
        <taxon>Fungi</taxon>
        <taxon>Dikarya</taxon>
        <taxon>Basidiomycota</taxon>
        <taxon>Pucciniomycotina</taxon>
        <taxon>Microbotryomycetes</taxon>
        <taxon>Leucosporidiales</taxon>
        <taxon>Leucosporidium</taxon>
    </lineage>
</organism>
<dbReference type="InterPro" id="IPR051425">
    <property type="entry name" value="Formin_Homology"/>
</dbReference>
<evidence type="ECO:0000313" key="3">
    <source>
        <dbReference type="Proteomes" id="UP000193467"/>
    </source>
</evidence>
<protein>
    <submittedName>
        <fullName evidence="2">Uncharacterized protein</fullName>
    </submittedName>
</protein>
<keyword evidence="3" id="KW-1185">Reference proteome</keyword>
<comment type="caution">
    <text evidence="2">The sequence shown here is derived from an EMBL/GenBank/DDBJ whole genome shotgun (WGS) entry which is preliminary data.</text>
</comment>
<reference evidence="2 3" key="1">
    <citation type="submission" date="2016-07" db="EMBL/GenBank/DDBJ databases">
        <title>Pervasive Adenine N6-methylation of Active Genes in Fungi.</title>
        <authorList>
            <consortium name="DOE Joint Genome Institute"/>
            <person name="Mondo S.J."/>
            <person name="Dannebaum R.O."/>
            <person name="Kuo R.C."/>
            <person name="Labutti K."/>
            <person name="Haridas S."/>
            <person name="Kuo A."/>
            <person name="Salamov A."/>
            <person name="Ahrendt S.R."/>
            <person name="Lipzen A."/>
            <person name="Sullivan W."/>
            <person name="Andreopoulos W.B."/>
            <person name="Clum A."/>
            <person name="Lindquist E."/>
            <person name="Daum C."/>
            <person name="Ramamoorthy G.K."/>
            <person name="Gryganskyi A."/>
            <person name="Culley D."/>
            <person name="Magnuson J.K."/>
            <person name="James T.Y."/>
            <person name="O'Malley M.A."/>
            <person name="Stajich J.E."/>
            <person name="Spatafora J.W."/>
            <person name="Visel A."/>
            <person name="Grigoriev I.V."/>
        </authorList>
    </citation>
    <scope>NUCLEOTIDE SEQUENCE [LARGE SCALE GENOMIC DNA]</scope>
    <source>
        <strain evidence="2 3">62-1032</strain>
    </source>
</reference>
<feature type="compositionally biased region" description="Gly residues" evidence="1">
    <location>
        <begin position="97"/>
        <end position="108"/>
    </location>
</feature>
<gene>
    <name evidence="2" type="ORF">BCR35DRAFT_300039</name>
</gene>
<feature type="compositionally biased region" description="Low complexity" evidence="1">
    <location>
        <begin position="131"/>
        <end position="144"/>
    </location>
</feature>
<feature type="compositionally biased region" description="Basic and acidic residues" evidence="1">
    <location>
        <begin position="18"/>
        <end position="31"/>
    </location>
</feature>
<dbReference type="InParanoid" id="A0A1Y2G219"/>
<feature type="compositionally biased region" description="Polar residues" evidence="1">
    <location>
        <begin position="380"/>
        <end position="391"/>
    </location>
</feature>
<feature type="compositionally biased region" description="Low complexity" evidence="1">
    <location>
        <begin position="412"/>
        <end position="442"/>
    </location>
</feature>
<sequence length="1172" mass="126456">MIYYSFSPAPISVARPQHSSDESNRRSEPKSDQQPLSPFAPLTPLRPSPSSSASSPTSSASDESSASTRSTPATTPERSPEQQQKAFGNRNLFESLGAGGQRAAGVGGPYVRKPRPNNLLKKSYKPSIPALSQSQSQLSYNSNSNTNKKVEACACVEGWIAKQEQQEGEREKEGLLPSVVFKCDKAVQTMKDLLPVASKQGSTITELGDQVDVFSSPKSSQPTTPSPSPRKPATAIASPSPSPIAPASARTSPLPKTKTQRTTSRPATPTPAPEPSALLPARTEPPAPPSTPTSSSSSGKRHKRTPTPPHHPYASAVESRKSRPTSPTTNISAERRKDESQKKKERPIEVVREALAAMICSDEGEEKKDLEPTPTPTPASSPLINTEQASTEVEPLLVPSPPSAVLDEQAHTPSTSNESTSTPMPTSTAPVDTPAAPLPTTANANSNIAEPEQVEPLSTPCEPLHLLPTPIPAIQYTPPSPEITAPAAAQPQPAIELQAQPSPSVIVVEEETGGVAEMEDIEIDEPTPLPYTITPTAVPTLDYTLPPLSAEQQLLVDLALLANPTTNGAQHFNQFNHFNGSNYGFPTPQQQQHDNSLAAIAAEFGFPPSSASSFAVPELNPLAFGFQPTFNNFQQQPTTTTTTFQQPTAHPSFEEYASLMSATLPSLPALPQQQQQQLLTAPASALPPSSSFANIFTNPNPNPNSSAAAAVEASTEMSMDAVEEGREIQKLVEEVLEAMEREKQEVGVEGKKKQQAVEPEEKQVETSAEVEMENEDAHELTEDFVAQKRRSLSIRLVNGRYFPWNGQEYERFDSRWTLRSLPSHQHVSVNVKGRFCFLYNVPDEHGKMMKDIRVDEEKKEKFWYWFCEMEQASLKGETVEPFDWEKEECARADLFPRSSYSTNTTTTSSSSSYIYLQNQPDSNTVNTDSWRIEYRASRTSKPNWLLSIPKEETHKIVNGDMALLEELVKKQEEKVARMAGLVGPPPFVGLGGAIPTFGSQPVVNPSMNFKKLATTTTATPAAKAASAFAYNPFGALPKPSSSSSASKPAFPAPPSSTTKSDPTTLMFGPQNPLTTTTKATKSSKGKAKAPVKAVASSSAAASSSNTTTKTLLGLGDRAPRPSARNQQIAASAHYTSSDDDDDMQVAAALIAPKEDRRRPVRAMPGRRPKSRV</sequence>
<feature type="compositionally biased region" description="Polar residues" evidence="1">
    <location>
        <begin position="1123"/>
        <end position="1135"/>
    </location>
</feature>
<feature type="region of interest" description="Disordered" evidence="1">
    <location>
        <begin position="1"/>
        <end position="144"/>
    </location>
</feature>
<feature type="compositionally biased region" description="Basic residues" evidence="1">
    <location>
        <begin position="1158"/>
        <end position="1172"/>
    </location>
</feature>
<dbReference type="Proteomes" id="UP000193467">
    <property type="component" value="Unassembled WGS sequence"/>
</dbReference>
<feature type="region of interest" description="Disordered" evidence="1">
    <location>
        <begin position="1037"/>
        <end position="1172"/>
    </location>
</feature>
<feature type="region of interest" description="Disordered" evidence="1">
    <location>
        <begin position="746"/>
        <end position="777"/>
    </location>
</feature>
<dbReference type="EMBL" id="MCGR01000005">
    <property type="protein sequence ID" value="ORY89641.1"/>
    <property type="molecule type" value="Genomic_DNA"/>
</dbReference>
<name>A0A1Y2G219_9BASI</name>
<evidence type="ECO:0000256" key="1">
    <source>
        <dbReference type="SAM" id="MobiDB-lite"/>
    </source>
</evidence>
<feature type="compositionally biased region" description="Basic and acidic residues" evidence="1">
    <location>
        <begin position="333"/>
        <end position="352"/>
    </location>
</feature>
<evidence type="ECO:0000313" key="2">
    <source>
        <dbReference type="EMBL" id="ORY89641.1"/>
    </source>
</evidence>